<dbReference type="Proteomes" id="UP000799424">
    <property type="component" value="Unassembled WGS sequence"/>
</dbReference>
<feature type="signal peptide" evidence="1">
    <location>
        <begin position="1"/>
        <end position="17"/>
    </location>
</feature>
<dbReference type="EMBL" id="MU006230">
    <property type="protein sequence ID" value="KAF2824333.1"/>
    <property type="molecule type" value="Genomic_DNA"/>
</dbReference>
<proteinExistence type="predicted"/>
<accession>A0A6A6ZU13</accession>
<reference evidence="2" key="1">
    <citation type="journal article" date="2020" name="Stud. Mycol.">
        <title>101 Dothideomycetes genomes: a test case for predicting lifestyles and emergence of pathogens.</title>
        <authorList>
            <person name="Haridas S."/>
            <person name="Albert R."/>
            <person name="Binder M."/>
            <person name="Bloem J."/>
            <person name="Labutti K."/>
            <person name="Salamov A."/>
            <person name="Andreopoulos B."/>
            <person name="Baker S."/>
            <person name="Barry K."/>
            <person name="Bills G."/>
            <person name="Bluhm B."/>
            <person name="Cannon C."/>
            <person name="Castanera R."/>
            <person name="Culley D."/>
            <person name="Daum C."/>
            <person name="Ezra D."/>
            <person name="Gonzalez J."/>
            <person name="Henrissat B."/>
            <person name="Kuo A."/>
            <person name="Liang C."/>
            <person name="Lipzen A."/>
            <person name="Lutzoni F."/>
            <person name="Magnuson J."/>
            <person name="Mondo S."/>
            <person name="Nolan M."/>
            <person name="Ohm R."/>
            <person name="Pangilinan J."/>
            <person name="Park H.-J."/>
            <person name="Ramirez L."/>
            <person name="Alfaro M."/>
            <person name="Sun H."/>
            <person name="Tritt A."/>
            <person name="Yoshinaga Y."/>
            <person name="Zwiers L.-H."/>
            <person name="Turgeon B."/>
            <person name="Goodwin S."/>
            <person name="Spatafora J."/>
            <person name="Crous P."/>
            <person name="Grigoriev I."/>
        </authorList>
    </citation>
    <scope>NUCLEOTIDE SEQUENCE</scope>
    <source>
        <strain evidence="2">CBS 113818</strain>
    </source>
</reference>
<name>A0A6A6ZU13_9PLEO</name>
<feature type="chain" id="PRO_5025613970" description="Hypersensitive response inducing protein 1" evidence="1">
    <location>
        <begin position="18"/>
        <end position="159"/>
    </location>
</feature>
<evidence type="ECO:0008006" key="4">
    <source>
        <dbReference type="Google" id="ProtNLM"/>
    </source>
</evidence>
<evidence type="ECO:0000313" key="3">
    <source>
        <dbReference type="Proteomes" id="UP000799424"/>
    </source>
</evidence>
<evidence type="ECO:0000313" key="2">
    <source>
        <dbReference type="EMBL" id="KAF2824333.1"/>
    </source>
</evidence>
<sequence length="159" mass="17007">MLFTTITTLFLSSVAFAAPTALDARAENCAPTSYTISDFFLSTSSSHAVVSFHFQSTFADTTGIDDSVTNGSTCYAEGASIPNSNECSAPRRKLLFDLRGPQNTARYQITHTWVCNGKTWMSGNDVTVGPLNCPDSNCTAGPQTFAPQNVRQICGSPNC</sequence>
<dbReference type="OrthoDB" id="3763539at2759"/>
<protein>
    <recommendedName>
        <fullName evidence="4">Hypersensitive response inducing protein 1</fullName>
    </recommendedName>
</protein>
<dbReference type="AlphaFoldDB" id="A0A6A6ZU13"/>
<keyword evidence="3" id="KW-1185">Reference proteome</keyword>
<organism evidence="2 3">
    <name type="scientific">Ophiobolus disseminans</name>
    <dbReference type="NCBI Taxonomy" id="1469910"/>
    <lineage>
        <taxon>Eukaryota</taxon>
        <taxon>Fungi</taxon>
        <taxon>Dikarya</taxon>
        <taxon>Ascomycota</taxon>
        <taxon>Pezizomycotina</taxon>
        <taxon>Dothideomycetes</taxon>
        <taxon>Pleosporomycetidae</taxon>
        <taxon>Pleosporales</taxon>
        <taxon>Pleosporineae</taxon>
        <taxon>Phaeosphaeriaceae</taxon>
        <taxon>Ophiobolus</taxon>
    </lineage>
</organism>
<evidence type="ECO:0000256" key="1">
    <source>
        <dbReference type="SAM" id="SignalP"/>
    </source>
</evidence>
<gene>
    <name evidence="2" type="ORF">CC86DRAFT_54283</name>
</gene>
<keyword evidence="1" id="KW-0732">Signal</keyword>